<comment type="caution">
    <text evidence="2">The sequence shown here is derived from an EMBL/GenBank/DDBJ whole genome shotgun (WGS) entry which is preliminary data.</text>
</comment>
<sequence>CVAKQSSQCNTVNRPHSTMFCNLQSCSSPDRFRPRFRPRVPPKIPTQAPGTQTPGYSTTIMPPYTSITITTITSSTSTTSDIIHEDDQDFILVKNDHKGSGGPGTVATNTEDEEGSTDLQPPDKSYKPGYDYIVEEPTGEEGAREDDVFKSTPEE</sequence>
<evidence type="ECO:0000313" key="2">
    <source>
        <dbReference type="EMBL" id="KAL0194077.1"/>
    </source>
</evidence>
<dbReference type="EMBL" id="JAMKFB020000005">
    <property type="protein sequence ID" value="KAL0194077.1"/>
    <property type="molecule type" value="Genomic_DNA"/>
</dbReference>
<keyword evidence="3" id="KW-1185">Reference proteome</keyword>
<dbReference type="Proteomes" id="UP001529510">
    <property type="component" value="Unassembled WGS sequence"/>
</dbReference>
<protein>
    <submittedName>
        <fullName evidence="2">Uncharacterized protein</fullName>
    </submittedName>
</protein>
<feature type="region of interest" description="Disordered" evidence="1">
    <location>
        <begin position="31"/>
        <end position="59"/>
    </location>
</feature>
<reference evidence="2 3" key="1">
    <citation type="submission" date="2024-05" db="EMBL/GenBank/DDBJ databases">
        <title>Genome sequencing and assembly of Indian major carp, Cirrhinus mrigala (Hamilton, 1822).</title>
        <authorList>
            <person name="Mohindra V."/>
            <person name="Chowdhury L.M."/>
            <person name="Lal K."/>
            <person name="Jena J.K."/>
        </authorList>
    </citation>
    <scope>NUCLEOTIDE SEQUENCE [LARGE SCALE GENOMIC DNA]</scope>
    <source>
        <strain evidence="2">CM1030</strain>
        <tissue evidence="2">Blood</tissue>
    </source>
</reference>
<dbReference type="AlphaFoldDB" id="A0ABD0R6B5"/>
<feature type="compositionally biased region" description="Basic and acidic residues" evidence="1">
    <location>
        <begin position="141"/>
        <end position="155"/>
    </location>
</feature>
<feature type="non-terminal residue" evidence="2">
    <location>
        <position position="155"/>
    </location>
</feature>
<proteinExistence type="predicted"/>
<gene>
    <name evidence="2" type="ORF">M9458_012373</name>
</gene>
<feature type="non-terminal residue" evidence="2">
    <location>
        <position position="1"/>
    </location>
</feature>
<accession>A0ABD0R6B5</accession>
<organism evidence="2 3">
    <name type="scientific">Cirrhinus mrigala</name>
    <name type="common">Mrigala</name>
    <dbReference type="NCBI Taxonomy" id="683832"/>
    <lineage>
        <taxon>Eukaryota</taxon>
        <taxon>Metazoa</taxon>
        <taxon>Chordata</taxon>
        <taxon>Craniata</taxon>
        <taxon>Vertebrata</taxon>
        <taxon>Euteleostomi</taxon>
        <taxon>Actinopterygii</taxon>
        <taxon>Neopterygii</taxon>
        <taxon>Teleostei</taxon>
        <taxon>Ostariophysi</taxon>
        <taxon>Cypriniformes</taxon>
        <taxon>Cyprinidae</taxon>
        <taxon>Labeoninae</taxon>
        <taxon>Labeonini</taxon>
        <taxon>Cirrhinus</taxon>
    </lineage>
</organism>
<evidence type="ECO:0000256" key="1">
    <source>
        <dbReference type="SAM" id="MobiDB-lite"/>
    </source>
</evidence>
<feature type="region of interest" description="Disordered" evidence="1">
    <location>
        <begin position="93"/>
        <end position="155"/>
    </location>
</feature>
<name>A0ABD0R6B5_CIRMR</name>
<evidence type="ECO:0000313" key="3">
    <source>
        <dbReference type="Proteomes" id="UP001529510"/>
    </source>
</evidence>